<accession>A0A8J2HZR5</accession>
<sequence>MAYSTSNAFNPKEAIRLVKICPGDPDEEICCTRRSVPFTGKDGPPKYNALSYVWGDDKDTSGITLDNDPFDVTRNLYAALRHLRDTGQTRNFWIDAICIDQTNKEEQSEQVKIMKQIYERAEVVVVWLTGHGGTKRGSAEITKALDILVKEAEDMGDFGNLEAEPSRACKIRARVLDKFRQLVAADDTLLPWLECAFNNIYWNRVWTLQEFVSARQLLIQCGDSTVDYQVWRRIVELIGQIMNDVVSPQRNLIIRRTGQEAMESLPYIMGGTSIPAGKIPALVKLCGLQNKSLGFRVQLRQHPENTIRLYDLLVESSEADATNKKDKIYSLVGLATACKVEVDYTEPLAEICKRVTKCLINEVDSLEPLRLGKAESPKEEGFPTWCPDWTLTHINWERHHFLPRTYHERRVQHSEYFCSSDSNVLTACGTCIGMIYNHANVEGGDIRSEKSDDDVLKECIQQNLCPHEPEYEDYADKRGVSYKDALLDVLYLGKEVEEVHEGIMTSKSVYVARNGLITLFKTNKGYVGRAFDEVKDGDLIFCLRGSIAPCILRRGKNGYTYVSQAYVHGFMNECGATAWQDSAASLEIS</sequence>
<dbReference type="PANTHER" id="PTHR24148">
    <property type="entry name" value="ANKYRIN REPEAT DOMAIN-CONTAINING PROTEIN 39 HOMOLOG-RELATED"/>
    <property type="match status" value="1"/>
</dbReference>
<feature type="domain" description="Heterokaryon incompatibility" evidence="1">
    <location>
        <begin position="47"/>
        <end position="210"/>
    </location>
</feature>
<protein>
    <recommendedName>
        <fullName evidence="1">Heterokaryon incompatibility domain-containing protein</fullName>
    </recommendedName>
</protein>
<dbReference type="GeneID" id="67015411"/>
<dbReference type="RefSeq" id="XP_043167356.1">
    <property type="nucleotide sequence ID" value="XM_043311421.1"/>
</dbReference>
<gene>
    <name evidence="2" type="ORF">ALTATR162_LOCUS3813</name>
</gene>
<proteinExistence type="predicted"/>
<dbReference type="Proteomes" id="UP000676310">
    <property type="component" value="Unassembled WGS sequence"/>
</dbReference>
<dbReference type="OrthoDB" id="3553147at2759"/>
<dbReference type="InterPro" id="IPR052895">
    <property type="entry name" value="HetReg/Transcr_Mod"/>
</dbReference>
<keyword evidence="3" id="KW-1185">Reference proteome</keyword>
<dbReference type="EMBL" id="CAJRGZ010000017">
    <property type="protein sequence ID" value="CAG5155743.1"/>
    <property type="molecule type" value="Genomic_DNA"/>
</dbReference>
<evidence type="ECO:0000259" key="1">
    <source>
        <dbReference type="Pfam" id="PF06985"/>
    </source>
</evidence>
<dbReference type="PANTHER" id="PTHR24148:SF73">
    <property type="entry name" value="HET DOMAIN PROTEIN (AFU_ORTHOLOGUE AFUA_8G01020)"/>
    <property type="match status" value="1"/>
</dbReference>
<name>A0A8J2HZR5_9PLEO</name>
<organism evidence="2 3">
    <name type="scientific">Alternaria atra</name>
    <dbReference type="NCBI Taxonomy" id="119953"/>
    <lineage>
        <taxon>Eukaryota</taxon>
        <taxon>Fungi</taxon>
        <taxon>Dikarya</taxon>
        <taxon>Ascomycota</taxon>
        <taxon>Pezizomycotina</taxon>
        <taxon>Dothideomycetes</taxon>
        <taxon>Pleosporomycetidae</taxon>
        <taxon>Pleosporales</taxon>
        <taxon>Pleosporineae</taxon>
        <taxon>Pleosporaceae</taxon>
        <taxon>Alternaria</taxon>
        <taxon>Alternaria sect. Ulocladioides</taxon>
    </lineage>
</organism>
<evidence type="ECO:0000313" key="2">
    <source>
        <dbReference type="EMBL" id="CAG5155743.1"/>
    </source>
</evidence>
<dbReference type="Pfam" id="PF06985">
    <property type="entry name" value="HET"/>
    <property type="match status" value="1"/>
</dbReference>
<dbReference type="InterPro" id="IPR010730">
    <property type="entry name" value="HET"/>
</dbReference>
<evidence type="ECO:0000313" key="3">
    <source>
        <dbReference type="Proteomes" id="UP000676310"/>
    </source>
</evidence>
<reference evidence="2" key="1">
    <citation type="submission" date="2021-05" db="EMBL/GenBank/DDBJ databases">
        <authorList>
            <person name="Stam R."/>
        </authorList>
    </citation>
    <scope>NUCLEOTIDE SEQUENCE</scope>
    <source>
        <strain evidence="2">CS162</strain>
    </source>
</reference>
<dbReference type="AlphaFoldDB" id="A0A8J2HZR5"/>
<dbReference type="Pfam" id="PF26639">
    <property type="entry name" value="Het-6_barrel"/>
    <property type="match status" value="1"/>
</dbReference>
<comment type="caution">
    <text evidence="2">The sequence shown here is derived from an EMBL/GenBank/DDBJ whole genome shotgun (WGS) entry which is preliminary data.</text>
</comment>